<reference evidence="1" key="1">
    <citation type="submission" date="2012-02" db="EMBL/GenBank/DDBJ databases">
        <title>The complete genome of Solitalea canadensis DSM 3403.</title>
        <authorList>
            <consortium name="US DOE Joint Genome Institute (JGI-PGF)"/>
            <person name="Lucas S."/>
            <person name="Copeland A."/>
            <person name="Lapidus A."/>
            <person name="Glavina del Rio T."/>
            <person name="Dalin E."/>
            <person name="Tice H."/>
            <person name="Bruce D."/>
            <person name="Goodwin L."/>
            <person name="Pitluck S."/>
            <person name="Peters L."/>
            <person name="Ovchinnikova G."/>
            <person name="Lu M."/>
            <person name="Kyrpides N."/>
            <person name="Mavromatis K."/>
            <person name="Ivanova N."/>
            <person name="Brettin T."/>
            <person name="Detter J.C."/>
            <person name="Han C."/>
            <person name="Larimer F."/>
            <person name="Land M."/>
            <person name="Hauser L."/>
            <person name="Markowitz V."/>
            <person name="Cheng J.-F."/>
            <person name="Hugenholtz P."/>
            <person name="Woyke T."/>
            <person name="Wu D."/>
            <person name="Spring S."/>
            <person name="Schroeder M."/>
            <person name="Kopitz M."/>
            <person name="Brambilla E."/>
            <person name="Klenk H.-P."/>
            <person name="Eisen J.A."/>
        </authorList>
    </citation>
    <scope>NUCLEOTIDE SEQUENCE</scope>
    <source>
        <strain evidence="1">DSM 3403</strain>
    </source>
</reference>
<name>H8KVV2_SOLCM</name>
<sequence>MKNYGVTYVREIAGRPVVLEVQECLLHLHQYLVRVDLTGYYYSWTRQSINYSTK</sequence>
<gene>
    <name evidence="1" type="ordered locus">Solca_1792</name>
</gene>
<proteinExistence type="predicted"/>
<evidence type="ECO:0000313" key="1">
    <source>
        <dbReference type="EMBL" id="AFD06855.1"/>
    </source>
</evidence>
<evidence type="ECO:0000313" key="2">
    <source>
        <dbReference type="Proteomes" id="UP000007590"/>
    </source>
</evidence>
<accession>H8KVV2</accession>
<organism evidence="1 2">
    <name type="scientific">Solitalea canadensis (strain ATCC 29591 / DSM 3403 / JCM 21819 / LMG 8368 / NBRC 15130 / NCIMB 12057 / USAM 9D)</name>
    <name type="common">Flexibacter canadensis</name>
    <dbReference type="NCBI Taxonomy" id="929556"/>
    <lineage>
        <taxon>Bacteria</taxon>
        <taxon>Pseudomonadati</taxon>
        <taxon>Bacteroidota</taxon>
        <taxon>Sphingobacteriia</taxon>
        <taxon>Sphingobacteriales</taxon>
        <taxon>Sphingobacteriaceae</taxon>
        <taxon>Solitalea</taxon>
    </lineage>
</organism>
<protein>
    <submittedName>
        <fullName evidence="1">Uncharacterized protein</fullName>
    </submittedName>
</protein>
<dbReference type="HOGENOM" id="CLU_3048069_0_0_10"/>
<keyword evidence="2" id="KW-1185">Reference proteome</keyword>
<dbReference type="EMBL" id="CP003349">
    <property type="protein sequence ID" value="AFD06855.1"/>
    <property type="molecule type" value="Genomic_DNA"/>
</dbReference>
<dbReference type="AlphaFoldDB" id="H8KVV2"/>
<dbReference type="KEGG" id="scn:Solca_1792"/>
<dbReference type="Proteomes" id="UP000007590">
    <property type="component" value="Chromosome"/>
</dbReference>